<dbReference type="InterPro" id="IPR029058">
    <property type="entry name" value="AB_hydrolase_fold"/>
</dbReference>
<proteinExistence type="predicted"/>
<dbReference type="GO" id="GO:0016787">
    <property type="term" value="F:hydrolase activity"/>
    <property type="evidence" value="ECO:0007669"/>
    <property type="project" value="UniProtKB-KW"/>
</dbReference>
<organism evidence="4">
    <name type="scientific">Alexandrium catenella</name>
    <name type="common">Red tide dinoflagellate</name>
    <name type="synonym">Gonyaulax catenella</name>
    <dbReference type="NCBI Taxonomy" id="2925"/>
    <lineage>
        <taxon>Eukaryota</taxon>
        <taxon>Sar</taxon>
        <taxon>Alveolata</taxon>
        <taxon>Dinophyceae</taxon>
        <taxon>Gonyaulacales</taxon>
        <taxon>Pyrocystaceae</taxon>
        <taxon>Alexandrium</taxon>
    </lineage>
</organism>
<accession>A0A7S1RH34</accession>
<dbReference type="EMBL" id="HBGE01071020">
    <property type="protein sequence ID" value="CAD9165794.1"/>
    <property type="molecule type" value="Transcribed_RNA"/>
</dbReference>
<protein>
    <recommendedName>
        <fullName evidence="3">Serine hydrolase domain-containing protein</fullName>
    </recommendedName>
</protein>
<dbReference type="PANTHER" id="PTHR48070:SF6">
    <property type="entry name" value="ESTERASE OVCA2"/>
    <property type="match status" value="1"/>
</dbReference>
<dbReference type="GO" id="GO:0005634">
    <property type="term" value="C:nucleus"/>
    <property type="evidence" value="ECO:0007669"/>
    <property type="project" value="TreeGrafter"/>
</dbReference>
<dbReference type="SUPFAM" id="SSF53474">
    <property type="entry name" value="alpha/beta-Hydrolases"/>
    <property type="match status" value="1"/>
</dbReference>
<evidence type="ECO:0000259" key="3">
    <source>
        <dbReference type="Pfam" id="PF03959"/>
    </source>
</evidence>
<evidence type="ECO:0000256" key="1">
    <source>
        <dbReference type="ARBA" id="ARBA00022801"/>
    </source>
</evidence>
<keyword evidence="1" id="KW-0378">Hydrolase</keyword>
<dbReference type="AlphaFoldDB" id="A0A7S1RH34"/>
<gene>
    <name evidence="4" type="ORF">ACAT0790_LOCUS42562</name>
</gene>
<reference evidence="4" key="1">
    <citation type="submission" date="2021-01" db="EMBL/GenBank/DDBJ databases">
        <authorList>
            <person name="Corre E."/>
            <person name="Pelletier E."/>
            <person name="Niang G."/>
            <person name="Scheremetjew M."/>
            <person name="Finn R."/>
            <person name="Kale V."/>
            <person name="Holt S."/>
            <person name="Cochrane G."/>
            <person name="Meng A."/>
            <person name="Brown T."/>
            <person name="Cohen L."/>
        </authorList>
    </citation>
    <scope>NUCLEOTIDE SEQUENCE</scope>
    <source>
        <strain evidence="4">OF101</strain>
    </source>
</reference>
<evidence type="ECO:0000313" key="4">
    <source>
        <dbReference type="EMBL" id="CAD9165794.1"/>
    </source>
</evidence>
<dbReference type="InterPro" id="IPR050593">
    <property type="entry name" value="LovG"/>
</dbReference>
<feature type="domain" description="Serine hydrolase" evidence="3">
    <location>
        <begin position="121"/>
        <end position="338"/>
    </location>
</feature>
<dbReference type="Gene3D" id="3.40.50.1820">
    <property type="entry name" value="alpha/beta hydrolase"/>
    <property type="match status" value="1"/>
</dbReference>
<dbReference type="InterPro" id="IPR005645">
    <property type="entry name" value="FSH-like_dom"/>
</dbReference>
<feature type="region of interest" description="Disordered" evidence="2">
    <location>
        <begin position="72"/>
        <end position="96"/>
    </location>
</feature>
<sequence length="363" mass="40854">MGDVLWEVVGGAAKGGIVVRQGEDVQSPMEEERLSTGALLRILKMSGERLNFERVSGTGPSTGWVSEKLKDGKDLVQRTETPAPPPKPDRKTTAHSTGELYVSCRTSDYKGPTPPPTDRPTMRVLVLHGGGSNASAIKFQSVRMKTLMKAYSEWDFMEGDVEWDDVELSHHTPREPGEERIKGKGPYRSWFRYEFEPPRLPGWSDRELHFEGDPDFKYKVTFKDFESAMAKVRKHIAEKGPFDVIMGFSMACSVLTGLAATLLREEAAVPWRLLVLFNGMWIRDEGHATLCSPPLCLPCVQVYGRNDHFRRYQADRLTRAFADPIVLEHDGNHSFPAPDLEHAEDFYAEVIASMRWHCGMQGA</sequence>
<dbReference type="GO" id="GO:0005737">
    <property type="term" value="C:cytoplasm"/>
    <property type="evidence" value="ECO:0007669"/>
    <property type="project" value="TreeGrafter"/>
</dbReference>
<dbReference type="PANTHER" id="PTHR48070">
    <property type="entry name" value="ESTERASE OVCA2"/>
    <property type="match status" value="1"/>
</dbReference>
<evidence type="ECO:0000256" key="2">
    <source>
        <dbReference type="SAM" id="MobiDB-lite"/>
    </source>
</evidence>
<name>A0A7S1RH34_ALECA</name>
<dbReference type="Pfam" id="PF03959">
    <property type="entry name" value="FSH1"/>
    <property type="match status" value="1"/>
</dbReference>